<protein>
    <recommendedName>
        <fullName evidence="2">DUF5689 domain-containing protein</fullName>
    </recommendedName>
</protein>
<evidence type="ECO:0000256" key="1">
    <source>
        <dbReference type="SAM" id="SignalP"/>
    </source>
</evidence>
<evidence type="ECO:0000313" key="3">
    <source>
        <dbReference type="EMBL" id="GGE03362.1"/>
    </source>
</evidence>
<proteinExistence type="predicted"/>
<dbReference type="AlphaFoldDB" id="A0A916ZMS6"/>
<keyword evidence="1" id="KW-0732">Signal</keyword>
<feature type="domain" description="DUF5689" evidence="2">
    <location>
        <begin position="47"/>
        <end position="275"/>
    </location>
</feature>
<feature type="chain" id="PRO_5036872695" description="DUF5689 domain-containing protein" evidence="1">
    <location>
        <begin position="23"/>
        <end position="462"/>
    </location>
</feature>
<dbReference type="RefSeq" id="WP_188404824.1">
    <property type="nucleotide sequence ID" value="NZ_BMGL01000001.1"/>
</dbReference>
<evidence type="ECO:0000313" key="4">
    <source>
        <dbReference type="Proteomes" id="UP000599688"/>
    </source>
</evidence>
<sequence>MKNIKFKFVAFSLLITFGLAITSCVDDDFGIPQAGPQEPVEIDGDIISISAVLGEIAQNDGEVTTLSFVEDTYVEGYVVSSDEGGNFFKELWIQDKPVNPTAAIRIAIDISSMFGTYNLGRRIYVKLDGLSIGRDSGNPSIGIINGDRINRIPQAQAEQAIVRDAIVEEIVAKEVAMNELNRSLLGQYIKFPNVQFPASSIEQGLTFASEPNDSFDAERTLQSCLSNSTVPLGTSTFSDFKAASLPSAAGEIKGVLLRAFADANYLFKLNTVEDINFDQERCDPEPLCEGPSGGDDIIFEEDFEGISSIAQLSGWINVNTQGGSLNWRTGSFSNNTYAQVSGFNSGQSYDAWLVTPEINLSNSSLEEVSLDLEAAFDNGSSLSILVTENFTGDVETTDWITIEGIEVPQGPSSGFGGLSAAGVENISCLENIRFAFRYQGSDPDGVTTRYHVDNLRISGQAN</sequence>
<reference evidence="3 4" key="1">
    <citation type="journal article" date="2014" name="Int. J. Syst. Evol. Microbiol.">
        <title>Complete genome sequence of Corynebacterium casei LMG S-19264T (=DSM 44701T), isolated from a smear-ripened cheese.</title>
        <authorList>
            <consortium name="US DOE Joint Genome Institute (JGI-PGF)"/>
            <person name="Walter F."/>
            <person name="Albersmeier A."/>
            <person name="Kalinowski J."/>
            <person name="Ruckert C."/>
        </authorList>
    </citation>
    <scope>NUCLEOTIDE SEQUENCE [LARGE SCALE GENOMIC DNA]</scope>
    <source>
        <strain evidence="3 4">CGMCC 1.12925</strain>
    </source>
</reference>
<dbReference type="InterPro" id="IPR043744">
    <property type="entry name" value="DUF5689"/>
</dbReference>
<keyword evidence="4" id="KW-1185">Reference proteome</keyword>
<gene>
    <name evidence="3" type="ORF">GCM10010831_01260</name>
</gene>
<dbReference type="EMBL" id="BMGL01000001">
    <property type="protein sequence ID" value="GGE03362.1"/>
    <property type="molecule type" value="Genomic_DNA"/>
</dbReference>
<name>A0A916ZMS6_9FLAO</name>
<evidence type="ECO:0000259" key="2">
    <source>
        <dbReference type="Pfam" id="PF18942"/>
    </source>
</evidence>
<dbReference type="PROSITE" id="PS51257">
    <property type="entry name" value="PROKAR_LIPOPROTEIN"/>
    <property type="match status" value="1"/>
</dbReference>
<dbReference type="NCBIfam" id="NF038128">
    <property type="entry name" value="choice_anch_J"/>
    <property type="match status" value="1"/>
</dbReference>
<dbReference type="Pfam" id="PF18942">
    <property type="entry name" value="DUF5689"/>
    <property type="match status" value="1"/>
</dbReference>
<organism evidence="3 4">
    <name type="scientific">Psychroflexus salis</name>
    <dbReference type="NCBI Taxonomy" id="1526574"/>
    <lineage>
        <taxon>Bacteria</taxon>
        <taxon>Pseudomonadati</taxon>
        <taxon>Bacteroidota</taxon>
        <taxon>Flavobacteriia</taxon>
        <taxon>Flavobacteriales</taxon>
        <taxon>Flavobacteriaceae</taxon>
        <taxon>Psychroflexus</taxon>
    </lineage>
</organism>
<dbReference type="Gene3D" id="2.60.120.200">
    <property type="match status" value="1"/>
</dbReference>
<comment type="caution">
    <text evidence="3">The sequence shown here is derived from an EMBL/GenBank/DDBJ whole genome shotgun (WGS) entry which is preliminary data.</text>
</comment>
<accession>A0A916ZMS6</accession>
<feature type="signal peptide" evidence="1">
    <location>
        <begin position="1"/>
        <end position="22"/>
    </location>
</feature>
<dbReference type="Proteomes" id="UP000599688">
    <property type="component" value="Unassembled WGS sequence"/>
</dbReference>